<comment type="caution">
    <text evidence="5">The sequence shown here is derived from an EMBL/GenBank/DDBJ whole genome shotgun (WGS) entry which is preliminary data.</text>
</comment>
<reference evidence="5 6" key="1">
    <citation type="submission" date="2022-11" db="EMBL/GenBank/DDBJ databases">
        <title>Mycobacterium sp. nov.</title>
        <authorList>
            <person name="Papic B."/>
            <person name="Spicic S."/>
            <person name="Duvnjak S."/>
        </authorList>
    </citation>
    <scope>NUCLEOTIDE SEQUENCE [LARGE SCALE GENOMIC DNA]</scope>
    <source>
        <strain evidence="5 6">CVI_P4</strain>
    </source>
</reference>
<dbReference type="EMBL" id="JAPJDO010000004">
    <property type="protein sequence ID" value="MCX2936466.1"/>
    <property type="molecule type" value="Genomic_DNA"/>
</dbReference>
<feature type="active site" evidence="3">
    <location>
        <position position="150"/>
    </location>
</feature>
<sequence length="309" mass="33023">MTDDKQRALELWLEMAASMAPTDPDQPATPQQLRDAYDTWAAAHFPPPADLVIEPVDADGVPCLLAQIDGTRPKHTILYFHGGGYMIASAQGYASTAADLARAADAEVQLVDYRLAPEHPFPAALDDALVAYRWLISRRDPSTVVVAGDSAGGGLAAALLLNLRDLGEPMPAAGVCISAWLDMTLASESVTTKAEVDPIMSAAMLQGMADAYLQGAAADSPSASPLRADLRGLPPMLVMTGTWDSLTDDSTRFAEKARGAGVDVALRTFDEMYHCWHIMTPVLEQSRVAISAIGEFVRQHAHPMAPTSR</sequence>
<dbReference type="Pfam" id="PF07859">
    <property type="entry name" value="Abhydrolase_3"/>
    <property type="match status" value="1"/>
</dbReference>
<dbReference type="InterPro" id="IPR013094">
    <property type="entry name" value="AB_hydrolase_3"/>
</dbReference>
<dbReference type="PANTHER" id="PTHR48081">
    <property type="entry name" value="AB HYDROLASE SUPERFAMILY PROTEIN C4A8.06C"/>
    <property type="match status" value="1"/>
</dbReference>
<evidence type="ECO:0000313" key="6">
    <source>
        <dbReference type="Proteomes" id="UP001300745"/>
    </source>
</evidence>
<evidence type="ECO:0000256" key="2">
    <source>
        <dbReference type="ARBA" id="ARBA00022801"/>
    </source>
</evidence>
<dbReference type="GO" id="GO:0016787">
    <property type="term" value="F:hydrolase activity"/>
    <property type="evidence" value="ECO:0007669"/>
    <property type="project" value="UniProtKB-KW"/>
</dbReference>
<accession>A0ABT3SAC8</accession>
<evidence type="ECO:0000313" key="5">
    <source>
        <dbReference type="EMBL" id="MCX2936466.1"/>
    </source>
</evidence>
<evidence type="ECO:0000259" key="4">
    <source>
        <dbReference type="Pfam" id="PF07859"/>
    </source>
</evidence>
<comment type="similarity">
    <text evidence="1">Belongs to the 'GDXG' lipolytic enzyme family.</text>
</comment>
<name>A0ABT3SAC8_9MYCO</name>
<dbReference type="InterPro" id="IPR050300">
    <property type="entry name" value="GDXG_lipolytic_enzyme"/>
</dbReference>
<evidence type="ECO:0000256" key="1">
    <source>
        <dbReference type="ARBA" id="ARBA00010515"/>
    </source>
</evidence>
<gene>
    <name evidence="5" type="ORF">ORI27_07140</name>
</gene>
<feature type="domain" description="Alpha/beta hydrolase fold-3" evidence="4">
    <location>
        <begin position="77"/>
        <end position="277"/>
    </location>
</feature>
<dbReference type="InterPro" id="IPR033140">
    <property type="entry name" value="Lipase_GDXG_put_SER_AS"/>
</dbReference>
<keyword evidence="6" id="KW-1185">Reference proteome</keyword>
<dbReference type="Proteomes" id="UP001300745">
    <property type="component" value="Unassembled WGS sequence"/>
</dbReference>
<dbReference type="RefSeq" id="WP_265995777.1">
    <property type="nucleotide sequence ID" value="NZ_JAPJDN010000004.1"/>
</dbReference>
<dbReference type="PANTHER" id="PTHR48081:SF8">
    <property type="entry name" value="ALPHA_BETA HYDROLASE FOLD-3 DOMAIN-CONTAINING PROTEIN-RELATED"/>
    <property type="match status" value="1"/>
</dbReference>
<dbReference type="SUPFAM" id="SSF53474">
    <property type="entry name" value="alpha/beta-Hydrolases"/>
    <property type="match status" value="1"/>
</dbReference>
<organism evidence="5 6">
    <name type="scientific">Mycobacterium pinniadriaticum</name>
    <dbReference type="NCBI Taxonomy" id="2994102"/>
    <lineage>
        <taxon>Bacteria</taxon>
        <taxon>Bacillati</taxon>
        <taxon>Actinomycetota</taxon>
        <taxon>Actinomycetes</taxon>
        <taxon>Mycobacteriales</taxon>
        <taxon>Mycobacteriaceae</taxon>
        <taxon>Mycobacterium</taxon>
    </lineage>
</organism>
<dbReference type="InterPro" id="IPR029058">
    <property type="entry name" value="AB_hydrolase_fold"/>
</dbReference>
<dbReference type="PROSITE" id="PS01174">
    <property type="entry name" value="LIPASE_GDXG_SER"/>
    <property type="match status" value="1"/>
</dbReference>
<evidence type="ECO:0000256" key="3">
    <source>
        <dbReference type="PROSITE-ProRule" id="PRU10038"/>
    </source>
</evidence>
<dbReference type="Gene3D" id="3.40.50.1820">
    <property type="entry name" value="alpha/beta hydrolase"/>
    <property type="match status" value="1"/>
</dbReference>
<protein>
    <submittedName>
        <fullName evidence="5">Alpha/beta hydrolase</fullName>
    </submittedName>
</protein>
<keyword evidence="2 5" id="KW-0378">Hydrolase</keyword>
<proteinExistence type="inferred from homology"/>